<keyword evidence="3 6" id="KW-0479">Metal-binding</keyword>
<organism evidence="9 10">
    <name type="scientific">Sulfitobacter undariae</name>
    <dbReference type="NCBI Taxonomy" id="1563671"/>
    <lineage>
        <taxon>Bacteria</taxon>
        <taxon>Pseudomonadati</taxon>
        <taxon>Pseudomonadota</taxon>
        <taxon>Alphaproteobacteria</taxon>
        <taxon>Rhodobacterales</taxon>
        <taxon>Roseobacteraceae</taxon>
        <taxon>Sulfitobacter</taxon>
    </lineage>
</organism>
<feature type="domain" description="Cytochrome c" evidence="8">
    <location>
        <begin position="22"/>
        <end position="137"/>
    </location>
</feature>
<dbReference type="AlphaFoldDB" id="A0A7W6H194"/>
<name>A0A7W6H194_9RHOB</name>
<dbReference type="PROSITE" id="PS51007">
    <property type="entry name" value="CYTC"/>
    <property type="match status" value="1"/>
</dbReference>
<keyword evidence="5 6" id="KW-0408">Iron</keyword>
<keyword evidence="10" id="KW-1185">Reference proteome</keyword>
<protein>
    <submittedName>
        <fullName evidence="9">Cytochrome c</fullName>
    </submittedName>
</protein>
<dbReference type="SUPFAM" id="SSF46626">
    <property type="entry name" value="Cytochrome c"/>
    <property type="match status" value="1"/>
</dbReference>
<dbReference type="InterPro" id="IPR036909">
    <property type="entry name" value="Cyt_c-like_dom_sf"/>
</dbReference>
<feature type="chain" id="PRO_5030966269" evidence="7">
    <location>
        <begin position="21"/>
        <end position="145"/>
    </location>
</feature>
<evidence type="ECO:0000259" key="8">
    <source>
        <dbReference type="PROSITE" id="PS51007"/>
    </source>
</evidence>
<evidence type="ECO:0000256" key="2">
    <source>
        <dbReference type="ARBA" id="ARBA00022617"/>
    </source>
</evidence>
<dbReference type="EMBL" id="JACIEI010000009">
    <property type="protein sequence ID" value="MBB3994892.1"/>
    <property type="molecule type" value="Genomic_DNA"/>
</dbReference>
<dbReference type="GO" id="GO:0046872">
    <property type="term" value="F:metal ion binding"/>
    <property type="evidence" value="ECO:0007669"/>
    <property type="project" value="UniProtKB-KW"/>
</dbReference>
<evidence type="ECO:0000313" key="9">
    <source>
        <dbReference type="EMBL" id="MBB3994892.1"/>
    </source>
</evidence>
<keyword evidence="1" id="KW-0813">Transport</keyword>
<keyword evidence="4" id="KW-0249">Electron transport</keyword>
<reference evidence="9 10" key="1">
    <citation type="submission" date="2020-08" db="EMBL/GenBank/DDBJ databases">
        <title>Genomic Encyclopedia of Type Strains, Phase IV (KMG-IV): sequencing the most valuable type-strain genomes for metagenomic binning, comparative biology and taxonomic classification.</title>
        <authorList>
            <person name="Goeker M."/>
        </authorList>
    </citation>
    <scope>NUCLEOTIDE SEQUENCE [LARGE SCALE GENOMIC DNA]</scope>
    <source>
        <strain evidence="9 10">DSM 102234</strain>
    </source>
</reference>
<evidence type="ECO:0000256" key="5">
    <source>
        <dbReference type="ARBA" id="ARBA00023004"/>
    </source>
</evidence>
<dbReference type="InterPro" id="IPR009056">
    <property type="entry name" value="Cyt_c-like_dom"/>
</dbReference>
<dbReference type="PANTHER" id="PTHR11961">
    <property type="entry name" value="CYTOCHROME C"/>
    <property type="match status" value="1"/>
</dbReference>
<dbReference type="GO" id="GO:0020037">
    <property type="term" value="F:heme binding"/>
    <property type="evidence" value="ECO:0007669"/>
    <property type="project" value="InterPro"/>
</dbReference>
<keyword evidence="2 6" id="KW-0349">Heme</keyword>
<sequence>MKLLAVTALGLALMNAPVFAAGDVAAGETGFRKCKACHAITDAEGTKIVKGGRTGPDLYGIYKRVAGSTDFKYGDSMIQAGEAGLIWEEDAFVSYVSDPKKFLVEHNDDKRAKSKMSFKLKKPEDAANIWAYLVSVGPEAPAEAN</sequence>
<dbReference type="RefSeq" id="WP_184566320.1">
    <property type="nucleotide sequence ID" value="NZ_JACIEI010000009.1"/>
</dbReference>
<evidence type="ECO:0000313" key="10">
    <source>
        <dbReference type="Proteomes" id="UP000530268"/>
    </source>
</evidence>
<evidence type="ECO:0000256" key="1">
    <source>
        <dbReference type="ARBA" id="ARBA00022448"/>
    </source>
</evidence>
<dbReference type="Proteomes" id="UP000530268">
    <property type="component" value="Unassembled WGS sequence"/>
</dbReference>
<dbReference type="GO" id="GO:0009055">
    <property type="term" value="F:electron transfer activity"/>
    <property type="evidence" value="ECO:0007669"/>
    <property type="project" value="InterPro"/>
</dbReference>
<evidence type="ECO:0000256" key="4">
    <source>
        <dbReference type="ARBA" id="ARBA00022982"/>
    </source>
</evidence>
<feature type="signal peptide" evidence="7">
    <location>
        <begin position="1"/>
        <end position="20"/>
    </location>
</feature>
<keyword evidence="7" id="KW-0732">Signal</keyword>
<dbReference type="Gene3D" id="1.10.760.10">
    <property type="entry name" value="Cytochrome c-like domain"/>
    <property type="match status" value="1"/>
</dbReference>
<gene>
    <name evidence="9" type="ORF">GGR95_002542</name>
</gene>
<evidence type="ECO:0000256" key="7">
    <source>
        <dbReference type="SAM" id="SignalP"/>
    </source>
</evidence>
<proteinExistence type="predicted"/>
<dbReference type="Pfam" id="PF00034">
    <property type="entry name" value="Cytochrom_C"/>
    <property type="match status" value="1"/>
</dbReference>
<evidence type="ECO:0000256" key="6">
    <source>
        <dbReference type="PROSITE-ProRule" id="PRU00433"/>
    </source>
</evidence>
<comment type="caution">
    <text evidence="9">The sequence shown here is derived from an EMBL/GenBank/DDBJ whole genome shotgun (WGS) entry which is preliminary data.</text>
</comment>
<dbReference type="InterPro" id="IPR002327">
    <property type="entry name" value="Cyt_c_1A/1B"/>
</dbReference>
<accession>A0A7W6H194</accession>
<evidence type="ECO:0000256" key="3">
    <source>
        <dbReference type="ARBA" id="ARBA00022723"/>
    </source>
</evidence>